<dbReference type="PROSITE" id="PS00463">
    <property type="entry name" value="ZN2_CY6_FUNGAL_1"/>
    <property type="match status" value="1"/>
</dbReference>
<dbReference type="PROSITE" id="PS50048">
    <property type="entry name" value="ZN2_CY6_FUNGAL_2"/>
    <property type="match status" value="1"/>
</dbReference>
<organism evidence="10 11">
    <name type="scientific">Pestalotiopsis fici (strain W106-1 / CGMCC3.15140)</name>
    <dbReference type="NCBI Taxonomy" id="1229662"/>
    <lineage>
        <taxon>Eukaryota</taxon>
        <taxon>Fungi</taxon>
        <taxon>Dikarya</taxon>
        <taxon>Ascomycota</taxon>
        <taxon>Pezizomycotina</taxon>
        <taxon>Sordariomycetes</taxon>
        <taxon>Xylariomycetidae</taxon>
        <taxon>Amphisphaeriales</taxon>
        <taxon>Sporocadaceae</taxon>
        <taxon>Pestalotiopsis</taxon>
    </lineage>
</organism>
<feature type="region of interest" description="Disordered" evidence="8">
    <location>
        <begin position="160"/>
        <end position="194"/>
    </location>
</feature>
<dbReference type="Pfam" id="PF04082">
    <property type="entry name" value="Fungal_trans"/>
    <property type="match status" value="1"/>
</dbReference>
<feature type="compositionally biased region" description="Polar residues" evidence="8">
    <location>
        <begin position="160"/>
        <end position="184"/>
    </location>
</feature>
<dbReference type="PANTHER" id="PTHR31313">
    <property type="entry name" value="TY1 ENHANCER ACTIVATOR"/>
    <property type="match status" value="1"/>
</dbReference>
<dbReference type="SMART" id="SM00906">
    <property type="entry name" value="Fungal_trans"/>
    <property type="match status" value="1"/>
</dbReference>
<keyword evidence="11" id="KW-1185">Reference proteome</keyword>
<comment type="subcellular location">
    <subcellularLocation>
        <location evidence="1">Nucleus</location>
    </subcellularLocation>
</comment>
<keyword evidence="4" id="KW-0805">Transcription regulation</keyword>
<dbReference type="HOGENOM" id="CLU_015811_2_0_1"/>
<dbReference type="SUPFAM" id="SSF57701">
    <property type="entry name" value="Zn2/Cys6 DNA-binding domain"/>
    <property type="match status" value="1"/>
</dbReference>
<dbReference type="InterPro" id="IPR036864">
    <property type="entry name" value="Zn2-C6_fun-type_DNA-bd_sf"/>
</dbReference>
<reference evidence="11" key="1">
    <citation type="journal article" date="2015" name="BMC Genomics">
        <title>Genomic and transcriptomic analysis of the endophytic fungus Pestalotiopsis fici reveals its lifestyle and high potential for synthesis of natural products.</title>
        <authorList>
            <person name="Wang X."/>
            <person name="Zhang X."/>
            <person name="Liu L."/>
            <person name="Xiang M."/>
            <person name="Wang W."/>
            <person name="Sun X."/>
            <person name="Che Y."/>
            <person name="Guo L."/>
            <person name="Liu G."/>
            <person name="Guo L."/>
            <person name="Wang C."/>
            <person name="Yin W.B."/>
            <person name="Stadler M."/>
            <person name="Zhang X."/>
            <person name="Liu X."/>
        </authorList>
    </citation>
    <scope>NUCLEOTIDE SEQUENCE [LARGE SCALE GENOMIC DNA]</scope>
    <source>
        <strain evidence="11">W106-1 / CGMCC3.15140</strain>
    </source>
</reference>
<dbReference type="GO" id="GO:0000981">
    <property type="term" value="F:DNA-binding transcription factor activity, RNA polymerase II-specific"/>
    <property type="evidence" value="ECO:0007669"/>
    <property type="project" value="InterPro"/>
</dbReference>
<dbReference type="AlphaFoldDB" id="W3WMY7"/>
<dbReference type="InterPro" id="IPR007219">
    <property type="entry name" value="XnlR_reg_dom"/>
</dbReference>
<dbReference type="GO" id="GO:0005634">
    <property type="term" value="C:nucleus"/>
    <property type="evidence" value="ECO:0007669"/>
    <property type="project" value="UniProtKB-SubCell"/>
</dbReference>
<evidence type="ECO:0000256" key="1">
    <source>
        <dbReference type="ARBA" id="ARBA00004123"/>
    </source>
</evidence>
<evidence type="ECO:0000256" key="8">
    <source>
        <dbReference type="SAM" id="MobiDB-lite"/>
    </source>
</evidence>
<feature type="compositionally biased region" description="Low complexity" evidence="8">
    <location>
        <begin position="185"/>
        <end position="194"/>
    </location>
</feature>
<evidence type="ECO:0000259" key="9">
    <source>
        <dbReference type="PROSITE" id="PS50048"/>
    </source>
</evidence>
<evidence type="ECO:0000256" key="6">
    <source>
        <dbReference type="ARBA" id="ARBA00023163"/>
    </source>
</evidence>
<dbReference type="Proteomes" id="UP000030651">
    <property type="component" value="Unassembled WGS sequence"/>
</dbReference>
<dbReference type="CDD" id="cd12148">
    <property type="entry name" value="fungal_TF_MHR"/>
    <property type="match status" value="1"/>
</dbReference>
<name>W3WMY7_PESFW</name>
<evidence type="ECO:0000313" key="11">
    <source>
        <dbReference type="Proteomes" id="UP000030651"/>
    </source>
</evidence>
<evidence type="ECO:0000256" key="5">
    <source>
        <dbReference type="ARBA" id="ARBA00023125"/>
    </source>
</evidence>
<dbReference type="GO" id="GO:0003677">
    <property type="term" value="F:DNA binding"/>
    <property type="evidence" value="ECO:0007669"/>
    <property type="project" value="UniProtKB-KW"/>
</dbReference>
<dbReference type="EMBL" id="KI912120">
    <property type="protein sequence ID" value="ETS74532.1"/>
    <property type="molecule type" value="Genomic_DNA"/>
</dbReference>
<accession>W3WMY7</accession>
<dbReference type="Gene3D" id="4.10.240.10">
    <property type="entry name" value="Zn(2)-C6 fungal-type DNA-binding domain"/>
    <property type="match status" value="1"/>
</dbReference>
<dbReference type="RefSeq" id="XP_007841170.1">
    <property type="nucleotide sequence ID" value="XM_007842979.1"/>
</dbReference>
<keyword evidence="6" id="KW-0804">Transcription</keyword>
<dbReference type="OMA" id="REYHEFT"/>
<dbReference type="GO" id="GO:0008270">
    <property type="term" value="F:zinc ion binding"/>
    <property type="evidence" value="ECO:0007669"/>
    <property type="project" value="InterPro"/>
</dbReference>
<evidence type="ECO:0000256" key="2">
    <source>
        <dbReference type="ARBA" id="ARBA00022723"/>
    </source>
</evidence>
<keyword evidence="2" id="KW-0479">Metal-binding</keyword>
<protein>
    <recommendedName>
        <fullName evidence="9">Zn(2)-C6 fungal-type domain-containing protein</fullName>
    </recommendedName>
</protein>
<evidence type="ECO:0000256" key="3">
    <source>
        <dbReference type="ARBA" id="ARBA00022833"/>
    </source>
</evidence>
<keyword evidence="3" id="KW-0862">Zinc</keyword>
<proteinExistence type="predicted"/>
<dbReference type="OrthoDB" id="2154091at2759"/>
<feature type="domain" description="Zn(2)-C6 fungal-type" evidence="9">
    <location>
        <begin position="22"/>
        <end position="49"/>
    </location>
</feature>
<dbReference type="InParanoid" id="W3WMY7"/>
<dbReference type="KEGG" id="pfy:PFICI_14398"/>
<dbReference type="CDD" id="cd00067">
    <property type="entry name" value="GAL4"/>
    <property type="match status" value="1"/>
</dbReference>
<dbReference type="eggNOG" id="ENOG502QQZ4">
    <property type="taxonomic scope" value="Eukaryota"/>
</dbReference>
<dbReference type="SMART" id="SM00066">
    <property type="entry name" value="GAL4"/>
    <property type="match status" value="1"/>
</dbReference>
<dbReference type="PANTHER" id="PTHR31313:SF81">
    <property type="entry name" value="TY1 ENHANCER ACTIVATOR"/>
    <property type="match status" value="1"/>
</dbReference>
<dbReference type="InterPro" id="IPR051615">
    <property type="entry name" value="Transcr_Regulatory_Elem"/>
</dbReference>
<dbReference type="InterPro" id="IPR001138">
    <property type="entry name" value="Zn2Cys6_DnaBD"/>
</dbReference>
<evidence type="ECO:0000256" key="7">
    <source>
        <dbReference type="ARBA" id="ARBA00023242"/>
    </source>
</evidence>
<keyword evidence="5" id="KW-0238">DNA-binding</keyword>
<dbReference type="Pfam" id="PF00172">
    <property type="entry name" value="Zn_clus"/>
    <property type="match status" value="1"/>
</dbReference>
<dbReference type="GeneID" id="19279411"/>
<evidence type="ECO:0000313" key="10">
    <source>
        <dbReference type="EMBL" id="ETS74532.1"/>
    </source>
</evidence>
<gene>
    <name evidence="10" type="ORF">PFICI_14398</name>
</gene>
<keyword evidence="7" id="KW-0539">Nucleus</keyword>
<dbReference type="GO" id="GO:0006351">
    <property type="term" value="P:DNA-templated transcription"/>
    <property type="evidence" value="ECO:0007669"/>
    <property type="project" value="InterPro"/>
</dbReference>
<sequence length="646" mass="72598">MQTLRQPRSDTDEQQDIGISLACLRCRKRKIKCDRKNPCAKCRQAGAECDRGPGEKLRPTPKSYVQALESQVASLEILLRAVADADNDQRASMLAEYGSDTTASALPSLEPTIGVRPLENSDTRDGDLARARAKMGQLRRLVGGGAAQFYGGTSLLQISLSGESQQQPDSTETRSTSQDTSDIESQAAYSSAGGSLGSPSAQMCYYEPHNAVAQELMVAFFKHQYPFNMSIHREYFIREYHEFTGRRYSDVLICAICATGALATDDVAKRSLAEVYLQRGQQLVQASLDHPDITLLQALLLLGQCEIGRGRTSRGWLLCGMAFRLTHEMGLHLDPSNWVVTPAASAATLDNEGEEDIDREIFRRVYWAAFALDKQLSLFFGRPPALHTYESDVRNPVRLPYPPNWKSLLDSCGIHDNSVEDGVTHVEAFIHQAELSKILHRMITGLFENRRSNPDDAMVVAMVQQINVSLNRWLMTLPSRLHWNQWSIGQIPASVIHLHFLFHTAMITLHRPPRNLWSKPGVSTSDDVEICYESATAILRLIRSYKKYYQLCFLPLDFAYTLSTTAGVVLMRRHFENLAWDHPDIARQLSQLLQAMDEIKGVWPCIVEVKDSILRARDKQGMITAQPNASQNSYFIPHFFNINDYS</sequence>
<evidence type="ECO:0000256" key="4">
    <source>
        <dbReference type="ARBA" id="ARBA00023015"/>
    </source>
</evidence>